<evidence type="ECO:0000256" key="1">
    <source>
        <dbReference type="ARBA" id="ARBA00008168"/>
    </source>
</evidence>
<dbReference type="InterPro" id="IPR005527">
    <property type="entry name" value="MinE"/>
</dbReference>
<keyword evidence="4" id="KW-0131">Cell cycle</keyword>
<sequence>MKRFNFFRAKRVPPASAARDRLQLLLQHERGVGGDPNLILVLREEILKAIAKHVDVASDKVRVAMRREDLMSTLEVEVDLPGAVGAKQAA</sequence>
<reference evidence="5 6" key="1">
    <citation type="submission" date="2016-12" db="EMBL/GenBank/DDBJ databases">
        <authorList>
            <person name="Song W.-J."/>
            <person name="Kurnit D.M."/>
        </authorList>
    </citation>
    <scope>NUCLEOTIDE SEQUENCE [LARGE SCALE GENOMIC DNA]</scope>
    <source>
        <strain evidence="5 6">DSM 19599</strain>
    </source>
</reference>
<evidence type="ECO:0000256" key="2">
    <source>
        <dbReference type="ARBA" id="ARBA00020112"/>
    </source>
</evidence>
<keyword evidence="4 5" id="KW-0132">Cell division</keyword>
<dbReference type="HAMAP" id="MF_00262">
    <property type="entry name" value="MinE"/>
    <property type="match status" value="1"/>
</dbReference>
<dbReference type="Gene3D" id="3.30.1070.10">
    <property type="entry name" value="Cell division topological specificity factor MinE"/>
    <property type="match status" value="1"/>
</dbReference>
<evidence type="ECO:0000256" key="3">
    <source>
        <dbReference type="ARBA" id="ARBA00025265"/>
    </source>
</evidence>
<dbReference type="Proteomes" id="UP000186406">
    <property type="component" value="Unassembled WGS sequence"/>
</dbReference>
<dbReference type="GO" id="GO:0032955">
    <property type="term" value="P:regulation of division septum assembly"/>
    <property type="evidence" value="ECO:0007669"/>
    <property type="project" value="InterPro"/>
</dbReference>
<dbReference type="AlphaFoldDB" id="A0A1M7ZS15"/>
<name>A0A1M7ZS15_9HYPH</name>
<comment type="similarity">
    <text evidence="1 4">Belongs to the MinE family.</text>
</comment>
<dbReference type="Pfam" id="PF03776">
    <property type="entry name" value="MinE"/>
    <property type="match status" value="1"/>
</dbReference>
<dbReference type="STRING" id="1123029.SAMN02745172_04127"/>
<keyword evidence="6" id="KW-1185">Reference proteome</keyword>
<dbReference type="RefSeq" id="WP_073632268.1">
    <property type="nucleotide sequence ID" value="NZ_FRXO01000014.1"/>
</dbReference>
<organism evidence="5 6">
    <name type="scientific">Pseudoxanthobacter soli DSM 19599</name>
    <dbReference type="NCBI Taxonomy" id="1123029"/>
    <lineage>
        <taxon>Bacteria</taxon>
        <taxon>Pseudomonadati</taxon>
        <taxon>Pseudomonadota</taxon>
        <taxon>Alphaproteobacteria</taxon>
        <taxon>Hyphomicrobiales</taxon>
        <taxon>Segnochrobactraceae</taxon>
        <taxon>Pseudoxanthobacter</taxon>
    </lineage>
</organism>
<evidence type="ECO:0000313" key="6">
    <source>
        <dbReference type="Proteomes" id="UP000186406"/>
    </source>
</evidence>
<gene>
    <name evidence="4" type="primary">minE</name>
    <name evidence="5" type="ORF">SAMN02745172_04127</name>
</gene>
<dbReference type="SUPFAM" id="SSF55229">
    <property type="entry name" value="Cell division protein MinE topological specificity domain"/>
    <property type="match status" value="1"/>
</dbReference>
<evidence type="ECO:0000256" key="4">
    <source>
        <dbReference type="HAMAP-Rule" id="MF_00262"/>
    </source>
</evidence>
<proteinExistence type="inferred from homology"/>
<dbReference type="GO" id="GO:0051301">
    <property type="term" value="P:cell division"/>
    <property type="evidence" value="ECO:0007669"/>
    <property type="project" value="UniProtKB-KW"/>
</dbReference>
<dbReference type="NCBIfam" id="NF001422">
    <property type="entry name" value="PRK00296.1"/>
    <property type="match status" value="1"/>
</dbReference>
<dbReference type="NCBIfam" id="TIGR01215">
    <property type="entry name" value="minE"/>
    <property type="match status" value="1"/>
</dbReference>
<dbReference type="InterPro" id="IPR036707">
    <property type="entry name" value="MinE_sf"/>
</dbReference>
<dbReference type="OrthoDB" id="9802655at2"/>
<comment type="function">
    <text evidence="3 4">Prevents the cell division inhibition by proteins MinC and MinD at internal division sites while permitting inhibition at polar sites. This ensures cell division at the proper site by restricting the formation of a division septum at the midpoint of the long axis of the cell.</text>
</comment>
<dbReference type="EMBL" id="FRXO01000014">
    <property type="protein sequence ID" value="SHO67446.1"/>
    <property type="molecule type" value="Genomic_DNA"/>
</dbReference>
<accession>A0A1M7ZS15</accession>
<protein>
    <recommendedName>
        <fullName evidence="2 4">Cell division topological specificity factor</fullName>
    </recommendedName>
</protein>
<evidence type="ECO:0000313" key="5">
    <source>
        <dbReference type="EMBL" id="SHO67446.1"/>
    </source>
</evidence>